<evidence type="ECO:0000313" key="3">
    <source>
        <dbReference type="Proteomes" id="UP001148786"/>
    </source>
</evidence>
<dbReference type="EMBL" id="JANKHO010001334">
    <property type="protein sequence ID" value="KAJ3502067.1"/>
    <property type="molecule type" value="Genomic_DNA"/>
</dbReference>
<dbReference type="Proteomes" id="UP001148786">
    <property type="component" value="Unassembled WGS sequence"/>
</dbReference>
<dbReference type="OrthoDB" id="15893at2759"/>
<proteinExistence type="predicted"/>
<sequence>MVSAIRGSNAPTAPPSTAPSSASSGSPCAASPILLFSSHLTVQIEPPRRVNRTIISHFRSIAEQLGSHDTPRARQDFENAILFLKSQREHKKAALDVFEIPELTERIVVSCRRSDLYALSLSSRVISPVAVRVLWWFLPSPLPVLSLLPGLRYTNGNWCLLRSPTAADWHKFDEYAVHIRTFFALFSSNPFGQPNIEREIFTLLQSYRPFHVLFPQLRSLSLPAMKDTPLGPITPILSPNLRDVRLCCPQYTSSYVQQLLAVAPDVACLHLSGRVSGQDLRQLALFARLRHLSIQFEYDISEDFHHDQIQGLQRLPLSPHLISLEIRSPPRFDRPLLGMMLFCRPLKKLHIHGSAPSINSNLPFAGGLEEAVLHFTDVTISKAVVEPPFKTLLSTSRECLRSIKIVWCGTSSFKQCVQPLLQHPNVEKFTMESDFAYDLDLDGDFLREIVDAWPRLVALVAPCESGGSTKLSAENIATLARLQGLQQLSVLIGHDHVQLPRGPLEAPLRHATKFYLDRYFA</sequence>
<accession>A0A9W8MRK7</accession>
<dbReference type="InterPro" id="IPR032675">
    <property type="entry name" value="LRR_dom_sf"/>
</dbReference>
<evidence type="ECO:0000256" key="1">
    <source>
        <dbReference type="SAM" id="MobiDB-lite"/>
    </source>
</evidence>
<gene>
    <name evidence="2" type="ORF">NLJ89_g9054</name>
</gene>
<feature type="region of interest" description="Disordered" evidence="1">
    <location>
        <begin position="1"/>
        <end position="25"/>
    </location>
</feature>
<name>A0A9W8MRK7_9AGAR</name>
<comment type="caution">
    <text evidence="2">The sequence shown here is derived from an EMBL/GenBank/DDBJ whole genome shotgun (WGS) entry which is preliminary data.</text>
</comment>
<dbReference type="AlphaFoldDB" id="A0A9W8MRK7"/>
<keyword evidence="3" id="KW-1185">Reference proteome</keyword>
<dbReference type="Gene3D" id="3.80.10.10">
    <property type="entry name" value="Ribonuclease Inhibitor"/>
    <property type="match status" value="1"/>
</dbReference>
<protein>
    <submittedName>
        <fullName evidence="2">Uncharacterized protein</fullName>
    </submittedName>
</protein>
<evidence type="ECO:0000313" key="2">
    <source>
        <dbReference type="EMBL" id="KAJ3502067.1"/>
    </source>
</evidence>
<reference evidence="2" key="1">
    <citation type="submission" date="2022-07" db="EMBL/GenBank/DDBJ databases">
        <title>Genome Sequence of Agrocybe chaxingu.</title>
        <authorList>
            <person name="Buettner E."/>
        </authorList>
    </citation>
    <scope>NUCLEOTIDE SEQUENCE</scope>
    <source>
        <strain evidence="2">MP-N11</strain>
    </source>
</reference>
<organism evidence="2 3">
    <name type="scientific">Agrocybe chaxingu</name>
    <dbReference type="NCBI Taxonomy" id="84603"/>
    <lineage>
        <taxon>Eukaryota</taxon>
        <taxon>Fungi</taxon>
        <taxon>Dikarya</taxon>
        <taxon>Basidiomycota</taxon>
        <taxon>Agaricomycotina</taxon>
        <taxon>Agaricomycetes</taxon>
        <taxon>Agaricomycetidae</taxon>
        <taxon>Agaricales</taxon>
        <taxon>Agaricineae</taxon>
        <taxon>Strophariaceae</taxon>
        <taxon>Agrocybe</taxon>
    </lineage>
</organism>